<keyword evidence="3" id="KW-1185">Reference proteome</keyword>
<comment type="caution">
    <text evidence="2">The sequence shown here is derived from an EMBL/GenBank/DDBJ whole genome shotgun (WGS) entry which is preliminary data.</text>
</comment>
<accession>A0ABS5KTA0</accession>
<dbReference type="RefSeq" id="WP_212010800.1">
    <property type="nucleotide sequence ID" value="NZ_JAAFYZ010000067.1"/>
</dbReference>
<proteinExistence type="predicted"/>
<organism evidence="2 3">
    <name type="scientific">Catenulispora pinistramenti</name>
    <dbReference type="NCBI Taxonomy" id="2705254"/>
    <lineage>
        <taxon>Bacteria</taxon>
        <taxon>Bacillati</taxon>
        <taxon>Actinomycetota</taxon>
        <taxon>Actinomycetes</taxon>
        <taxon>Catenulisporales</taxon>
        <taxon>Catenulisporaceae</taxon>
        <taxon>Catenulispora</taxon>
    </lineage>
</organism>
<dbReference type="Gene3D" id="3.40.630.30">
    <property type="match status" value="1"/>
</dbReference>
<reference evidence="2 3" key="1">
    <citation type="submission" date="2020-02" db="EMBL/GenBank/DDBJ databases">
        <title>Acidophilic actinobacteria isolated from forest soil.</title>
        <authorList>
            <person name="Golinska P."/>
        </authorList>
    </citation>
    <scope>NUCLEOTIDE SEQUENCE [LARGE SCALE GENOMIC DNA]</scope>
    <source>
        <strain evidence="2 3">NL8</strain>
    </source>
</reference>
<dbReference type="Pfam" id="PF00583">
    <property type="entry name" value="Acetyltransf_1"/>
    <property type="match status" value="1"/>
</dbReference>
<dbReference type="PROSITE" id="PS51186">
    <property type="entry name" value="GNAT"/>
    <property type="match status" value="1"/>
</dbReference>
<dbReference type="Proteomes" id="UP000730482">
    <property type="component" value="Unassembled WGS sequence"/>
</dbReference>
<dbReference type="EMBL" id="JAAFYZ010000067">
    <property type="protein sequence ID" value="MBS2549235.1"/>
    <property type="molecule type" value="Genomic_DNA"/>
</dbReference>
<protein>
    <submittedName>
        <fullName evidence="2">GNAT family N-acetyltransferase</fullName>
    </submittedName>
</protein>
<dbReference type="CDD" id="cd04301">
    <property type="entry name" value="NAT_SF"/>
    <property type="match status" value="1"/>
</dbReference>
<dbReference type="InterPro" id="IPR016181">
    <property type="entry name" value="Acyl_CoA_acyltransferase"/>
</dbReference>
<feature type="domain" description="N-acetyltransferase" evidence="1">
    <location>
        <begin position="1"/>
        <end position="195"/>
    </location>
</feature>
<evidence type="ECO:0000313" key="2">
    <source>
        <dbReference type="EMBL" id="MBS2549235.1"/>
    </source>
</evidence>
<dbReference type="SUPFAM" id="SSF55729">
    <property type="entry name" value="Acyl-CoA N-acyltransferases (Nat)"/>
    <property type="match status" value="1"/>
</dbReference>
<sequence>MIVPANEASWSDLQAILKSANCHGCRCYCQRFKSPGSDWRTVSDEERAFRLQAQTSCGDPKARTTSGLVAYRDGEPVGWVSVEPRTGFGALRRSRVPWQGRDEDKDDSGVWAVTCFHTRPGHRKQGVAGELAKATVPFARERGAKALEAYPMVVEPGDSVPWGETHVGTKTMFEDCGFVEVSRPTLRRVVMRIDF</sequence>
<dbReference type="InterPro" id="IPR000182">
    <property type="entry name" value="GNAT_dom"/>
</dbReference>
<name>A0ABS5KTA0_9ACTN</name>
<evidence type="ECO:0000259" key="1">
    <source>
        <dbReference type="PROSITE" id="PS51186"/>
    </source>
</evidence>
<gene>
    <name evidence="2" type="ORF">KGQ19_20435</name>
</gene>
<evidence type="ECO:0000313" key="3">
    <source>
        <dbReference type="Proteomes" id="UP000730482"/>
    </source>
</evidence>